<dbReference type="Proteomes" id="UP000253420">
    <property type="component" value="Unassembled WGS sequence"/>
</dbReference>
<evidence type="ECO:0000313" key="3">
    <source>
        <dbReference type="Proteomes" id="UP000253420"/>
    </source>
</evidence>
<feature type="non-terminal residue" evidence="2">
    <location>
        <position position="97"/>
    </location>
</feature>
<name>A0A368JXU6_9HYPH</name>
<keyword evidence="3" id="KW-1185">Reference proteome</keyword>
<gene>
    <name evidence="2" type="ORF">DUT91_25255</name>
</gene>
<dbReference type="AlphaFoldDB" id="A0A368JXU6"/>
<comment type="caution">
    <text evidence="2">The sequence shown here is derived from an EMBL/GenBank/DDBJ whole genome shotgun (WGS) entry which is preliminary data.</text>
</comment>
<reference evidence="2 3" key="1">
    <citation type="submission" date="2018-07" db="EMBL/GenBank/DDBJ databases">
        <title>The draft genome of Phyllobacterium salinisoli.</title>
        <authorList>
            <person name="Liu L."/>
            <person name="Li L."/>
            <person name="Zhang X."/>
            <person name="Liang L."/>
        </authorList>
    </citation>
    <scope>NUCLEOTIDE SEQUENCE [LARGE SCALE GENOMIC DNA]</scope>
    <source>
        <strain evidence="2 3">LLAN61</strain>
    </source>
</reference>
<accession>A0A368JXU6</accession>
<evidence type="ECO:0000313" key="2">
    <source>
        <dbReference type="EMBL" id="RCS21216.1"/>
    </source>
</evidence>
<dbReference type="EMBL" id="QOZG01000133">
    <property type="protein sequence ID" value="RCS21216.1"/>
    <property type="molecule type" value="Genomic_DNA"/>
</dbReference>
<sequence>MFNENGPYPLPFMAGVANTWLARRCTPHRRGLTIVAWPAQEKKVFRLKNILDQATLQKIRAHLLETSEWQDGRSTAGWKAREVKNNEQLPTEAQGLS</sequence>
<protein>
    <submittedName>
        <fullName evidence="2">Uncharacterized protein</fullName>
    </submittedName>
</protein>
<organism evidence="2 3">
    <name type="scientific">Phyllobacterium salinisoli</name>
    <dbReference type="NCBI Taxonomy" id="1899321"/>
    <lineage>
        <taxon>Bacteria</taxon>
        <taxon>Pseudomonadati</taxon>
        <taxon>Pseudomonadota</taxon>
        <taxon>Alphaproteobacteria</taxon>
        <taxon>Hyphomicrobiales</taxon>
        <taxon>Phyllobacteriaceae</taxon>
        <taxon>Phyllobacterium</taxon>
    </lineage>
</organism>
<feature type="compositionally biased region" description="Polar residues" evidence="1">
    <location>
        <begin position="86"/>
        <end position="97"/>
    </location>
</feature>
<feature type="region of interest" description="Disordered" evidence="1">
    <location>
        <begin position="72"/>
        <end position="97"/>
    </location>
</feature>
<proteinExistence type="predicted"/>
<evidence type="ECO:0000256" key="1">
    <source>
        <dbReference type="SAM" id="MobiDB-lite"/>
    </source>
</evidence>